<dbReference type="Pfam" id="PF06677">
    <property type="entry name" value="Auto_anti-p27"/>
    <property type="match status" value="2"/>
</dbReference>
<feature type="compositionally biased region" description="Polar residues" evidence="1">
    <location>
        <begin position="72"/>
        <end position="82"/>
    </location>
</feature>
<protein>
    <submittedName>
        <fullName evidence="2">Uncharacterized protein</fullName>
    </submittedName>
</protein>
<accession>A0A8I2YTA6</accession>
<feature type="compositionally biased region" description="Polar residues" evidence="1">
    <location>
        <begin position="104"/>
        <end position="113"/>
    </location>
</feature>
<name>A0A8I2YTA6_9AGAM</name>
<feature type="compositionally biased region" description="Low complexity" evidence="1">
    <location>
        <begin position="83"/>
        <end position="98"/>
    </location>
</feature>
<sequence>MGGLSTARISRSSNMSRVVDVSTKLGEYMLKGWVLTDSLCPASPCRGVPLLRSPYGQQPIIRYCANCDGPPKTQSSRSDGMESQSSSTVPSTSPCSRPSTPPTDISSTLSSPTFAPPAETEETIRRRQQSDHASTEIGKRLLKGWAMLAEECPSTRCYGVPLVRPPKTGIDKEPRKECVICGTIYITEDSEEWQRLVPVFAAASAPEHGFTRGSQQPGPSDRSRAISQNSPQPIQLPTLDPPLQTPKLTVDLPRRASCELRSTQLLAAVPTASVSLDASIHALEFALGTLSDRLIMTCTNPNLLDPSSIAATAEAIGKVAHALGQVKQLQHQGGTLSGLMS</sequence>
<proteinExistence type="predicted"/>
<organism evidence="2 3">
    <name type="scientific">Boletus reticuloceps</name>
    <dbReference type="NCBI Taxonomy" id="495285"/>
    <lineage>
        <taxon>Eukaryota</taxon>
        <taxon>Fungi</taxon>
        <taxon>Dikarya</taxon>
        <taxon>Basidiomycota</taxon>
        <taxon>Agaricomycotina</taxon>
        <taxon>Agaricomycetes</taxon>
        <taxon>Agaricomycetidae</taxon>
        <taxon>Boletales</taxon>
        <taxon>Boletineae</taxon>
        <taxon>Boletaceae</taxon>
        <taxon>Boletoideae</taxon>
        <taxon>Boletus</taxon>
    </lineage>
</organism>
<dbReference type="InterPro" id="IPR009563">
    <property type="entry name" value="SSSCA1"/>
</dbReference>
<dbReference type="EMBL" id="JAGFBS010000006">
    <property type="protein sequence ID" value="KAG6378814.1"/>
    <property type="molecule type" value="Genomic_DNA"/>
</dbReference>
<evidence type="ECO:0000256" key="1">
    <source>
        <dbReference type="SAM" id="MobiDB-lite"/>
    </source>
</evidence>
<keyword evidence="3" id="KW-1185">Reference proteome</keyword>
<gene>
    <name evidence="2" type="ORF">JVT61DRAFT_13092</name>
</gene>
<dbReference type="PANTHER" id="PTHR16537">
    <property type="entry name" value="SJOEGREN SYNDROME/SCLERODERMA AUTOANTIGEN 1"/>
    <property type="match status" value="1"/>
</dbReference>
<feature type="compositionally biased region" description="Basic and acidic residues" evidence="1">
    <location>
        <begin position="122"/>
        <end position="135"/>
    </location>
</feature>
<dbReference type="InterPro" id="IPR051888">
    <property type="entry name" value="UPF0148_domain"/>
</dbReference>
<dbReference type="AlphaFoldDB" id="A0A8I2YTA6"/>
<reference evidence="2" key="1">
    <citation type="submission" date="2021-03" db="EMBL/GenBank/DDBJ databases">
        <title>Evolutionary innovations through gain and loss of genes in the ectomycorrhizal Boletales.</title>
        <authorList>
            <person name="Wu G."/>
            <person name="Miyauchi S."/>
            <person name="Morin E."/>
            <person name="Yang Z.-L."/>
            <person name="Xu J."/>
            <person name="Martin F.M."/>
        </authorList>
    </citation>
    <scope>NUCLEOTIDE SEQUENCE</scope>
    <source>
        <strain evidence="2">BR01</strain>
    </source>
</reference>
<dbReference type="OrthoDB" id="28939at2759"/>
<dbReference type="Proteomes" id="UP000683000">
    <property type="component" value="Unassembled WGS sequence"/>
</dbReference>
<feature type="region of interest" description="Disordered" evidence="1">
    <location>
        <begin position="71"/>
        <end position="135"/>
    </location>
</feature>
<evidence type="ECO:0000313" key="2">
    <source>
        <dbReference type="EMBL" id="KAG6378814.1"/>
    </source>
</evidence>
<dbReference type="PANTHER" id="PTHR16537:SF1">
    <property type="entry name" value="PROTEIN ZNRD2"/>
    <property type="match status" value="1"/>
</dbReference>
<evidence type="ECO:0000313" key="3">
    <source>
        <dbReference type="Proteomes" id="UP000683000"/>
    </source>
</evidence>
<comment type="caution">
    <text evidence="2">The sequence shown here is derived from an EMBL/GenBank/DDBJ whole genome shotgun (WGS) entry which is preliminary data.</text>
</comment>
<feature type="region of interest" description="Disordered" evidence="1">
    <location>
        <begin position="207"/>
        <end position="246"/>
    </location>
</feature>